<sequence length="351" mass="38077">MMQAKVNPLSNPYEDNNSINYNEVIGDSGTITVFSGGTATPGGRVLQSQWVTLTAGMWPSSESGSAKSLAPPSGQLPLLAAVFCGAALVVALLGACLLYWCCVMPRRDNKHYCLRKVDPNMSNTTSTQHPPPHYPASQTAVFIEQTRCGWGYTNRLIAGGGPLQPNPWYTGRMIGGPHCTHCPGICPVPRSSSNPGTEANNTTAFSHSKKQRPVSQPIPSTVMINGDTTAKETLPDISEFSPNSPQYASSSILDEVSGSIKEGDPQLEEPGLKTRSLPAWVRSKPRPLSTEDDLNDLYAKVNFSKKRKNRMRNDEAAIIALSKSRSQFLHKDTDSLVDNEAVIVYDERTAL</sequence>
<keyword evidence="4" id="KW-1185">Reference proteome</keyword>
<dbReference type="Proteomes" id="UP001566132">
    <property type="component" value="Unassembled WGS sequence"/>
</dbReference>
<feature type="region of interest" description="Disordered" evidence="1">
    <location>
        <begin position="192"/>
        <end position="223"/>
    </location>
</feature>
<keyword evidence="2" id="KW-0472">Membrane</keyword>
<proteinExistence type="predicted"/>
<evidence type="ECO:0000256" key="2">
    <source>
        <dbReference type="SAM" id="Phobius"/>
    </source>
</evidence>
<accession>A0ABD1EKC5</accession>
<feature type="compositionally biased region" description="Polar residues" evidence="1">
    <location>
        <begin position="213"/>
        <end position="223"/>
    </location>
</feature>
<gene>
    <name evidence="3" type="ORF">ABEB36_007990</name>
</gene>
<dbReference type="AlphaFoldDB" id="A0ABD1EKC5"/>
<reference evidence="3 4" key="1">
    <citation type="submission" date="2024-05" db="EMBL/GenBank/DDBJ databases">
        <title>Genetic variation in Jamaican populations of the coffee berry borer (Hypothenemus hampei).</title>
        <authorList>
            <person name="Errbii M."/>
            <person name="Myrie A."/>
        </authorList>
    </citation>
    <scope>NUCLEOTIDE SEQUENCE [LARGE SCALE GENOMIC DNA]</scope>
    <source>
        <strain evidence="3">JA-Hopewell-2020-01-JO</strain>
        <tissue evidence="3">Whole body</tissue>
    </source>
</reference>
<dbReference type="EMBL" id="JBDJPC010000006">
    <property type="protein sequence ID" value="KAL1496945.1"/>
    <property type="molecule type" value="Genomic_DNA"/>
</dbReference>
<organism evidence="3 4">
    <name type="scientific">Hypothenemus hampei</name>
    <name type="common">Coffee berry borer</name>
    <dbReference type="NCBI Taxonomy" id="57062"/>
    <lineage>
        <taxon>Eukaryota</taxon>
        <taxon>Metazoa</taxon>
        <taxon>Ecdysozoa</taxon>
        <taxon>Arthropoda</taxon>
        <taxon>Hexapoda</taxon>
        <taxon>Insecta</taxon>
        <taxon>Pterygota</taxon>
        <taxon>Neoptera</taxon>
        <taxon>Endopterygota</taxon>
        <taxon>Coleoptera</taxon>
        <taxon>Polyphaga</taxon>
        <taxon>Cucujiformia</taxon>
        <taxon>Curculionidae</taxon>
        <taxon>Scolytinae</taxon>
        <taxon>Hypothenemus</taxon>
    </lineage>
</organism>
<evidence type="ECO:0000313" key="4">
    <source>
        <dbReference type="Proteomes" id="UP001566132"/>
    </source>
</evidence>
<comment type="caution">
    <text evidence="3">The sequence shown here is derived from an EMBL/GenBank/DDBJ whole genome shotgun (WGS) entry which is preliminary data.</text>
</comment>
<feature type="transmembrane region" description="Helical" evidence="2">
    <location>
        <begin position="78"/>
        <end position="101"/>
    </location>
</feature>
<feature type="compositionally biased region" description="Polar residues" evidence="1">
    <location>
        <begin position="192"/>
        <end position="206"/>
    </location>
</feature>
<protein>
    <submittedName>
        <fullName evidence="3">Uncharacterized protein</fullName>
    </submittedName>
</protein>
<keyword evidence="2" id="KW-1133">Transmembrane helix</keyword>
<evidence type="ECO:0000256" key="1">
    <source>
        <dbReference type="SAM" id="MobiDB-lite"/>
    </source>
</evidence>
<keyword evidence="2" id="KW-0812">Transmembrane</keyword>
<evidence type="ECO:0000313" key="3">
    <source>
        <dbReference type="EMBL" id="KAL1496945.1"/>
    </source>
</evidence>
<name>A0ABD1EKC5_HYPHA</name>